<dbReference type="FunFam" id="3.40.47.10:FF:000009">
    <property type="entry name" value="3-oxoacyl-[acyl-carrier-protein] synthase 2"/>
    <property type="match status" value="1"/>
</dbReference>
<evidence type="ECO:0000256" key="12">
    <source>
        <dbReference type="PIRSR" id="PIRSR000447-1"/>
    </source>
</evidence>
<dbReference type="Gene3D" id="3.40.47.10">
    <property type="match status" value="1"/>
</dbReference>
<keyword evidence="8" id="KW-0443">Lipid metabolism</keyword>
<comment type="function">
    <text evidence="11">Involved in the type II fatty acid elongation cycle. Catalyzes the elongation of a wide range of acyl-ACP by the addition of two carbons from malonyl-ACP to an acyl acceptor. Can efficiently catalyze the conversion of palmitoleoyl-ACP (cis-hexadec-9-enoyl-ACP) to cis-vaccenoyl-ACP (cis-octadec-11-enoyl-ACP), an essential step in the thermal regulation of fatty acid composition.</text>
</comment>
<dbReference type="PANTHER" id="PTHR11712">
    <property type="entry name" value="POLYKETIDE SYNTHASE-RELATED"/>
    <property type="match status" value="1"/>
</dbReference>
<evidence type="ECO:0000256" key="13">
    <source>
        <dbReference type="RuleBase" id="RU003694"/>
    </source>
</evidence>
<keyword evidence="5 11" id="KW-0444">Lipid biosynthesis</keyword>
<dbReference type="UniPathway" id="UPA00094"/>
<evidence type="ECO:0000313" key="16">
    <source>
        <dbReference type="Proteomes" id="UP000199371"/>
    </source>
</evidence>
<feature type="domain" description="Ketosynthase family 3 (KS3)" evidence="14">
    <location>
        <begin position="3"/>
        <end position="411"/>
    </location>
</feature>
<dbReference type="NCBIfam" id="NF004970">
    <property type="entry name" value="PRK06333.1"/>
    <property type="match status" value="1"/>
</dbReference>
<reference evidence="16" key="1">
    <citation type="submission" date="2016-10" db="EMBL/GenBank/DDBJ databases">
        <authorList>
            <person name="Varghese N."/>
            <person name="Submissions S."/>
        </authorList>
    </citation>
    <scope>NUCLEOTIDE SEQUENCE [LARGE SCALE GENOMIC DNA]</scope>
    <source>
        <strain evidence="16">DSM 17616</strain>
    </source>
</reference>
<accession>A0A1H6M2P3</accession>
<dbReference type="SUPFAM" id="SSF53901">
    <property type="entry name" value="Thiolase-like"/>
    <property type="match status" value="2"/>
</dbReference>
<dbReference type="Proteomes" id="UP000199371">
    <property type="component" value="Unassembled WGS sequence"/>
</dbReference>
<dbReference type="PROSITE" id="PS52004">
    <property type="entry name" value="KS3_2"/>
    <property type="match status" value="1"/>
</dbReference>
<evidence type="ECO:0000256" key="10">
    <source>
        <dbReference type="ARBA" id="ARBA00023315"/>
    </source>
</evidence>
<dbReference type="PIRSF" id="PIRSF000447">
    <property type="entry name" value="KAS_II"/>
    <property type="match status" value="1"/>
</dbReference>
<dbReference type="InterPro" id="IPR018201">
    <property type="entry name" value="Ketoacyl_synth_AS"/>
</dbReference>
<dbReference type="AlphaFoldDB" id="A0A1H6M2P3"/>
<dbReference type="InterPro" id="IPR020841">
    <property type="entry name" value="PKS_Beta-ketoAc_synthase_dom"/>
</dbReference>
<organism evidence="15 16">
    <name type="scientific">Rheinheimera pacifica</name>
    <dbReference type="NCBI Taxonomy" id="173990"/>
    <lineage>
        <taxon>Bacteria</taxon>
        <taxon>Pseudomonadati</taxon>
        <taxon>Pseudomonadota</taxon>
        <taxon>Gammaproteobacteria</taxon>
        <taxon>Chromatiales</taxon>
        <taxon>Chromatiaceae</taxon>
        <taxon>Rheinheimera</taxon>
    </lineage>
</organism>
<keyword evidence="16" id="KW-1185">Reference proteome</keyword>
<evidence type="ECO:0000256" key="4">
    <source>
        <dbReference type="ARBA" id="ARBA00014657"/>
    </source>
</evidence>
<protein>
    <recommendedName>
        <fullName evidence="4 11">3-oxoacyl-[acyl-carrier-protein] synthase 2</fullName>
        <ecNumber evidence="3 11">2.3.1.179</ecNumber>
    </recommendedName>
</protein>
<keyword evidence="9 11" id="KW-0275">Fatty acid biosynthesis</keyword>
<dbReference type="GO" id="GO:0004315">
    <property type="term" value="F:3-oxoacyl-[acyl-carrier-protein] synthase activity"/>
    <property type="evidence" value="ECO:0007669"/>
    <property type="project" value="UniProtKB-UniRule"/>
</dbReference>
<evidence type="ECO:0000256" key="2">
    <source>
        <dbReference type="ARBA" id="ARBA00008467"/>
    </source>
</evidence>
<proteinExistence type="inferred from homology"/>
<evidence type="ECO:0000256" key="9">
    <source>
        <dbReference type="ARBA" id="ARBA00023160"/>
    </source>
</evidence>
<gene>
    <name evidence="15" type="ORF">SAMN05660691_02409</name>
</gene>
<evidence type="ECO:0000256" key="1">
    <source>
        <dbReference type="ARBA" id="ARBA00005194"/>
    </source>
</evidence>
<comment type="similarity">
    <text evidence="2 11 13">Belongs to the thiolase-like superfamily. Beta-ketoacyl-ACP synthases family.</text>
</comment>
<evidence type="ECO:0000256" key="6">
    <source>
        <dbReference type="ARBA" id="ARBA00022679"/>
    </source>
</evidence>
<dbReference type="NCBIfam" id="NF005589">
    <property type="entry name" value="PRK07314.1"/>
    <property type="match status" value="1"/>
</dbReference>
<keyword evidence="7" id="KW-0276">Fatty acid metabolism</keyword>
<dbReference type="GO" id="GO:0005829">
    <property type="term" value="C:cytosol"/>
    <property type="evidence" value="ECO:0007669"/>
    <property type="project" value="TreeGrafter"/>
</dbReference>
<dbReference type="NCBIfam" id="TIGR03150">
    <property type="entry name" value="fabF"/>
    <property type="match status" value="1"/>
</dbReference>
<sequence length="412" mass="43188">MAKRRVVVTGLGMLTPLGNDVASSWQGLQQGKSGISLIEHFDTSAYTTKFAGLVKNFDVEPFFSAKEAKKMDLFIQYGVAAGIQAFRDSGIEITEQNAPRIGAAIGSGIGGLGLIEENHTKLINSGPKRLSPFFVPSTIINMIAGQLSILLGLQGPNISIVTACTTGVHNIGHAARMIVYGDADVMIAGGAEKASTPLGMGGFGAARALSTRNEAPEQASRPWDRGRDGFVLGDGAGVMVLEEYEHAKARGAKIYAELVGFGMSGDAYHMTSPPENGAGAALAMKNALKDAQVGSEQVAYINAHGTSTPAGDIAETMAIKSVFANNLDKLMVSSSKSMIGHLLGAAGSVESIITVLSLQDQLVTPTINLDDPDDGCDLDYVPHESRQVSMEYALCNSFGFGGTNGSILFKRV</sequence>
<comment type="catalytic activity">
    <reaction evidence="11">
        <text>a fatty acyl-[ACP] + malonyl-[ACP] + H(+) = a 3-oxoacyl-[ACP] + holo-[ACP] + CO2</text>
        <dbReference type="Rhea" id="RHEA:22836"/>
        <dbReference type="Rhea" id="RHEA-COMP:9623"/>
        <dbReference type="Rhea" id="RHEA-COMP:9685"/>
        <dbReference type="Rhea" id="RHEA-COMP:9916"/>
        <dbReference type="Rhea" id="RHEA-COMP:14125"/>
        <dbReference type="ChEBI" id="CHEBI:15378"/>
        <dbReference type="ChEBI" id="CHEBI:16526"/>
        <dbReference type="ChEBI" id="CHEBI:64479"/>
        <dbReference type="ChEBI" id="CHEBI:78449"/>
        <dbReference type="ChEBI" id="CHEBI:78776"/>
        <dbReference type="ChEBI" id="CHEBI:138651"/>
    </reaction>
</comment>
<evidence type="ECO:0000256" key="7">
    <source>
        <dbReference type="ARBA" id="ARBA00022832"/>
    </source>
</evidence>
<dbReference type="STRING" id="173990.SAMN05660691_02409"/>
<keyword evidence="6 11" id="KW-0808">Transferase</keyword>
<dbReference type="SMART" id="SM00825">
    <property type="entry name" value="PKS_KS"/>
    <property type="match status" value="1"/>
</dbReference>
<comment type="pathway">
    <text evidence="1 11">Lipid metabolism; fatty acid biosynthesis.</text>
</comment>
<dbReference type="RefSeq" id="WP_092793641.1">
    <property type="nucleotide sequence ID" value="NZ_DASWWU010000011.1"/>
</dbReference>
<dbReference type="PROSITE" id="PS00606">
    <property type="entry name" value="KS3_1"/>
    <property type="match status" value="1"/>
</dbReference>
<name>A0A1H6M2P3_9GAMM</name>
<dbReference type="InterPro" id="IPR014031">
    <property type="entry name" value="Ketoacyl_synth_C"/>
</dbReference>
<dbReference type="InterPro" id="IPR016039">
    <property type="entry name" value="Thiolase-like"/>
</dbReference>
<dbReference type="PANTHER" id="PTHR11712:SF336">
    <property type="entry name" value="3-OXOACYL-[ACYL-CARRIER-PROTEIN] SYNTHASE, MITOCHONDRIAL"/>
    <property type="match status" value="1"/>
</dbReference>
<dbReference type="GO" id="GO:0006633">
    <property type="term" value="P:fatty acid biosynthetic process"/>
    <property type="evidence" value="ECO:0007669"/>
    <property type="project" value="UniProtKB-UniRule"/>
</dbReference>
<dbReference type="OrthoDB" id="9808669at2"/>
<dbReference type="InterPro" id="IPR014030">
    <property type="entry name" value="Ketoacyl_synth_N"/>
</dbReference>
<dbReference type="Pfam" id="PF02801">
    <property type="entry name" value="Ketoacyl-synt_C"/>
    <property type="match status" value="1"/>
</dbReference>
<dbReference type="Pfam" id="PF00109">
    <property type="entry name" value="ketoacyl-synt"/>
    <property type="match status" value="1"/>
</dbReference>
<comment type="catalytic activity">
    <reaction evidence="11">
        <text>(9Z)-hexadecenoyl-[ACP] + malonyl-[ACP] + H(+) = 3-oxo-(11Z)-octadecenoyl-[ACP] + holo-[ACP] + CO2</text>
        <dbReference type="Rhea" id="RHEA:55040"/>
        <dbReference type="Rhea" id="RHEA-COMP:9623"/>
        <dbReference type="Rhea" id="RHEA-COMP:9685"/>
        <dbReference type="Rhea" id="RHEA-COMP:10800"/>
        <dbReference type="Rhea" id="RHEA-COMP:14074"/>
        <dbReference type="ChEBI" id="CHEBI:15378"/>
        <dbReference type="ChEBI" id="CHEBI:16526"/>
        <dbReference type="ChEBI" id="CHEBI:64479"/>
        <dbReference type="ChEBI" id="CHEBI:78449"/>
        <dbReference type="ChEBI" id="CHEBI:83989"/>
        <dbReference type="ChEBI" id="CHEBI:138538"/>
        <dbReference type="EC" id="2.3.1.179"/>
    </reaction>
</comment>
<dbReference type="InterPro" id="IPR000794">
    <property type="entry name" value="Beta-ketoacyl_synthase"/>
</dbReference>
<evidence type="ECO:0000256" key="5">
    <source>
        <dbReference type="ARBA" id="ARBA00022516"/>
    </source>
</evidence>
<dbReference type="EMBL" id="FNXF01000008">
    <property type="protein sequence ID" value="SEH95491.1"/>
    <property type="molecule type" value="Genomic_DNA"/>
</dbReference>
<evidence type="ECO:0000256" key="8">
    <source>
        <dbReference type="ARBA" id="ARBA00023098"/>
    </source>
</evidence>
<keyword evidence="10 11" id="KW-0012">Acyltransferase</keyword>
<dbReference type="InterPro" id="IPR017568">
    <property type="entry name" value="3-oxoacyl-ACP_synth-2"/>
</dbReference>
<dbReference type="CDD" id="cd00834">
    <property type="entry name" value="KAS_I_II"/>
    <property type="match status" value="1"/>
</dbReference>
<dbReference type="EC" id="2.3.1.179" evidence="3 11"/>
<evidence type="ECO:0000259" key="14">
    <source>
        <dbReference type="PROSITE" id="PS52004"/>
    </source>
</evidence>
<evidence type="ECO:0000256" key="11">
    <source>
        <dbReference type="PIRNR" id="PIRNR000447"/>
    </source>
</evidence>
<evidence type="ECO:0000313" key="15">
    <source>
        <dbReference type="EMBL" id="SEH95491.1"/>
    </source>
</evidence>
<feature type="active site" description="For beta-ketoacyl synthase activity" evidence="12">
    <location>
        <position position="164"/>
    </location>
</feature>
<evidence type="ECO:0000256" key="3">
    <source>
        <dbReference type="ARBA" id="ARBA00012356"/>
    </source>
</evidence>